<organism evidence="1 2">
    <name type="scientific">Burkholderia mallei</name>
    <name type="common">Pseudomonas mallei</name>
    <dbReference type="NCBI Taxonomy" id="13373"/>
    <lineage>
        <taxon>Bacteria</taxon>
        <taxon>Pseudomonadati</taxon>
        <taxon>Pseudomonadota</taxon>
        <taxon>Betaproteobacteria</taxon>
        <taxon>Burkholderiales</taxon>
        <taxon>Burkholderiaceae</taxon>
        <taxon>Burkholderia</taxon>
        <taxon>pseudomallei group</taxon>
    </lineage>
</organism>
<dbReference type="EMBL" id="RKJW01000002">
    <property type="protein sequence ID" value="RUN03945.1"/>
    <property type="molecule type" value="Genomic_DNA"/>
</dbReference>
<sequence length="70" mass="7965">MFDVVHYPSEGKFKFTSARILTGLMLPKMRAGFAAKHAPMRECACTARMVNEFRYDMNMPPFTCSVVPVM</sequence>
<comment type="caution">
    <text evidence="1">The sequence shown here is derived from an EMBL/GenBank/DDBJ whole genome shotgun (WGS) entry which is preliminary data.</text>
</comment>
<evidence type="ECO:0000313" key="1">
    <source>
        <dbReference type="EMBL" id="RUN03945.1"/>
    </source>
</evidence>
<dbReference type="Proteomes" id="UP000269379">
    <property type="component" value="Chromosome 1"/>
</dbReference>
<reference evidence="2" key="1">
    <citation type="submission" date="2018-10" db="EMBL/GenBank/DDBJ databases">
        <title>FDA dAtabase for Regulatory Grade micrObial Sequences (FDA-ARGOS): Supporting development and validation of Infectious Disease Dx tests.</title>
        <authorList>
            <person name="Minogue T."/>
            <person name="Wolcott M."/>
            <person name="Wasieloski L."/>
            <person name="Aguilar W."/>
            <person name="Moore D."/>
            <person name="Jaissle J."/>
            <person name="Tallon L."/>
            <person name="Sadzewicz L."/>
            <person name="Zhao X."/>
            <person name="Vavikolanu K."/>
            <person name="Mehta A."/>
            <person name="Aluvathingal J."/>
            <person name="Nadendla S."/>
            <person name="Yan Y."/>
            <person name="Sichtig H."/>
        </authorList>
    </citation>
    <scope>NUCLEOTIDE SEQUENCE [LARGE SCALE GENOMIC DNA]</scope>
    <source>
        <strain evidence="2">FDAARGOS_588</strain>
    </source>
</reference>
<name>A0AAX1ZW98_BURML</name>
<accession>A0AAX1ZW98</accession>
<proteinExistence type="predicted"/>
<dbReference type="AlphaFoldDB" id="A0AAX1ZW98"/>
<protein>
    <submittedName>
        <fullName evidence="1">Uncharacterized protein</fullName>
    </submittedName>
</protein>
<gene>
    <name evidence="1" type="ORF">EGT70_30105</name>
</gene>
<evidence type="ECO:0000313" key="2">
    <source>
        <dbReference type="Proteomes" id="UP000269379"/>
    </source>
</evidence>